<dbReference type="RefSeq" id="WP_136642855.1">
    <property type="nucleotide sequence ID" value="NZ_QYRT01000030.1"/>
</dbReference>
<comment type="caution">
    <text evidence="1">The sequence shown here is derived from an EMBL/GenBank/DDBJ whole genome shotgun (WGS) entry which is preliminary data.</text>
</comment>
<proteinExistence type="predicted"/>
<name>A0A4T2BQ70_9MICO</name>
<reference evidence="1 2" key="1">
    <citation type="journal article" date="2019" name="Microorganisms">
        <title>Systematic Affiliation and Genome Analysis of Subtercola vilae DB165(T) with Particular Emphasis on Cold Adaptation of an Isolate from a High-Altitude Cold Volcano Lake.</title>
        <authorList>
            <person name="Villalobos A.S."/>
            <person name="Wiese J."/>
            <person name="Imhoff J.F."/>
            <person name="Dorador C."/>
            <person name="Keller A."/>
            <person name="Hentschel U."/>
        </authorList>
    </citation>
    <scope>NUCLEOTIDE SEQUENCE [LARGE SCALE GENOMIC DNA]</scope>
    <source>
        <strain evidence="1 2">DB165</strain>
    </source>
</reference>
<dbReference type="Proteomes" id="UP000306192">
    <property type="component" value="Unassembled WGS sequence"/>
</dbReference>
<gene>
    <name evidence="1" type="ORF">D4765_13675</name>
</gene>
<sequence>MSLITNEPVERNEVENFLDDLRFLAEWREANQDDWGAVLFPSDCYSRFSIHAMDASTAADAVRRIGGKWDKKTDFKGQYMVFTGKLGTCKVDVWVSREQVCTPVVVGKKTIKRPETTYIDVEVDDVEYECGSLMSAAAKLDLAKLEALAS</sequence>
<evidence type="ECO:0000313" key="2">
    <source>
        <dbReference type="Proteomes" id="UP000306192"/>
    </source>
</evidence>
<evidence type="ECO:0000313" key="1">
    <source>
        <dbReference type="EMBL" id="TIH33823.1"/>
    </source>
</evidence>
<dbReference type="AlphaFoldDB" id="A0A4T2BQ70"/>
<protein>
    <submittedName>
        <fullName evidence="1">Uncharacterized protein</fullName>
    </submittedName>
</protein>
<accession>A0A4T2BQ70</accession>
<keyword evidence="2" id="KW-1185">Reference proteome</keyword>
<dbReference type="EMBL" id="QYRT01000030">
    <property type="protein sequence ID" value="TIH33823.1"/>
    <property type="molecule type" value="Genomic_DNA"/>
</dbReference>
<organism evidence="1 2">
    <name type="scientific">Subtercola vilae</name>
    <dbReference type="NCBI Taxonomy" id="2056433"/>
    <lineage>
        <taxon>Bacteria</taxon>
        <taxon>Bacillati</taxon>
        <taxon>Actinomycetota</taxon>
        <taxon>Actinomycetes</taxon>
        <taxon>Micrococcales</taxon>
        <taxon>Microbacteriaceae</taxon>
        <taxon>Subtercola</taxon>
    </lineage>
</organism>